<dbReference type="AlphaFoldDB" id="A0A0A1WBT9"/>
<comment type="caution">
    <text evidence="1">The sequence shown here is derived from an EMBL/GenBank/DDBJ whole genome shotgun (WGS) entry which is preliminary data.</text>
</comment>
<dbReference type="Proteomes" id="UP000032305">
    <property type="component" value="Unassembled WGS sequence"/>
</dbReference>
<dbReference type="EMBL" id="BBPI01000084">
    <property type="protein sequence ID" value="GAM02414.1"/>
    <property type="molecule type" value="Genomic_DNA"/>
</dbReference>
<evidence type="ECO:0000313" key="2">
    <source>
        <dbReference type="Proteomes" id="UP000032305"/>
    </source>
</evidence>
<dbReference type="SUPFAM" id="SSF54427">
    <property type="entry name" value="NTF2-like"/>
    <property type="match status" value="1"/>
</dbReference>
<dbReference type="InterPro" id="IPR032710">
    <property type="entry name" value="NTF2-like_dom_sf"/>
</dbReference>
<accession>A0A0A1WBT9</accession>
<reference evidence="1 2" key="1">
    <citation type="submission" date="2014-11" db="EMBL/GenBank/DDBJ databases">
        <title>Whole genome shotgun sequence of Sphingomonas parapaucimobilis NBRC 15100.</title>
        <authorList>
            <person name="Katano-Makiyama Y."/>
            <person name="Hosoyama A."/>
            <person name="Hashimoto M."/>
            <person name="Hosoyama Y."/>
            <person name="Noguchi M."/>
            <person name="Numata M."/>
            <person name="Tsuchikane K."/>
            <person name="Hirakata S."/>
            <person name="Uohara A."/>
            <person name="Shimodaira J."/>
            <person name="Ohji S."/>
            <person name="Ichikawa N."/>
            <person name="Kimura A."/>
            <person name="Yamazoe A."/>
            <person name="Fujita N."/>
        </authorList>
    </citation>
    <scope>NUCLEOTIDE SEQUENCE [LARGE SCALE GENOMIC DNA]</scope>
    <source>
        <strain evidence="1 2">NBRC 15100</strain>
    </source>
</reference>
<protein>
    <recommendedName>
        <fullName evidence="3">SnoaL-like domain-containing protein</fullName>
    </recommendedName>
</protein>
<dbReference type="Gene3D" id="3.10.450.50">
    <property type="match status" value="1"/>
</dbReference>
<name>A0A0A1WBT9_9SPHN</name>
<keyword evidence="2" id="KW-1185">Reference proteome</keyword>
<evidence type="ECO:0000313" key="1">
    <source>
        <dbReference type="EMBL" id="GAM02414.1"/>
    </source>
</evidence>
<organism evidence="1 2">
    <name type="scientific">Sphingomonas parapaucimobilis NBRC 15100</name>
    <dbReference type="NCBI Taxonomy" id="1219049"/>
    <lineage>
        <taxon>Bacteria</taxon>
        <taxon>Pseudomonadati</taxon>
        <taxon>Pseudomonadota</taxon>
        <taxon>Alphaproteobacteria</taxon>
        <taxon>Sphingomonadales</taxon>
        <taxon>Sphingomonadaceae</taxon>
        <taxon>Sphingomonas</taxon>
    </lineage>
</organism>
<proteinExistence type="predicted"/>
<gene>
    <name evidence="1" type="ORF">SP5_084_00140</name>
</gene>
<sequence>MGCLRGADAVVDMLKRALAATDGTFSLRVASVVETQSHCAAVIGWSADKNGRTIQGQEMAVFGFKGRSIAEASFFASDITNDQAFREG</sequence>
<evidence type="ECO:0008006" key="3">
    <source>
        <dbReference type="Google" id="ProtNLM"/>
    </source>
</evidence>